<dbReference type="PROSITE" id="PS50157">
    <property type="entry name" value="ZINC_FINGER_C2H2_2"/>
    <property type="match status" value="4"/>
</dbReference>
<dbReference type="SMART" id="SM00355">
    <property type="entry name" value="ZnF_C2H2"/>
    <property type="match status" value="7"/>
</dbReference>
<feature type="region of interest" description="Disordered" evidence="1">
    <location>
        <begin position="228"/>
        <end position="264"/>
    </location>
</feature>
<dbReference type="OrthoDB" id="8856548at2759"/>
<feature type="domain" description="C2H2-type" evidence="2">
    <location>
        <begin position="1221"/>
        <end position="1243"/>
    </location>
</feature>
<feature type="compositionally biased region" description="Basic and acidic residues" evidence="1">
    <location>
        <begin position="102"/>
        <end position="128"/>
    </location>
</feature>
<dbReference type="InterPro" id="IPR045914">
    <property type="entry name" value="Zn532-like"/>
</dbReference>
<feature type="compositionally biased region" description="Acidic residues" evidence="1">
    <location>
        <begin position="1061"/>
        <end position="1071"/>
    </location>
</feature>
<feature type="compositionally biased region" description="Low complexity" evidence="1">
    <location>
        <begin position="242"/>
        <end position="253"/>
    </location>
</feature>
<organism evidence="3 4">
    <name type="scientific">Lepeophtheirus salmonis</name>
    <name type="common">Salmon louse</name>
    <name type="synonym">Caligus salmonis</name>
    <dbReference type="NCBI Taxonomy" id="72036"/>
    <lineage>
        <taxon>Eukaryota</taxon>
        <taxon>Metazoa</taxon>
        <taxon>Ecdysozoa</taxon>
        <taxon>Arthropoda</taxon>
        <taxon>Crustacea</taxon>
        <taxon>Multicrustacea</taxon>
        <taxon>Hexanauplia</taxon>
        <taxon>Copepoda</taxon>
        <taxon>Siphonostomatoida</taxon>
        <taxon>Caligidae</taxon>
        <taxon>Lepeophtheirus</taxon>
    </lineage>
</organism>
<dbReference type="InterPro" id="IPR013087">
    <property type="entry name" value="Znf_C2H2_type"/>
</dbReference>
<accession>A0A7R8CZP4</accession>
<feature type="region of interest" description="Disordered" evidence="1">
    <location>
        <begin position="411"/>
        <end position="436"/>
    </location>
</feature>
<evidence type="ECO:0000313" key="3">
    <source>
        <dbReference type="EMBL" id="CAF2977761.1"/>
    </source>
</evidence>
<feature type="domain" description="C2H2-type" evidence="2">
    <location>
        <begin position="816"/>
        <end position="841"/>
    </location>
</feature>
<dbReference type="Proteomes" id="UP000675881">
    <property type="component" value="Chromosome 6"/>
</dbReference>
<dbReference type="Pfam" id="PF13912">
    <property type="entry name" value="zf-C2H2_6"/>
    <property type="match status" value="1"/>
</dbReference>
<feature type="compositionally biased region" description="Basic and acidic residues" evidence="1">
    <location>
        <begin position="62"/>
        <end position="93"/>
    </location>
</feature>
<reference evidence="3" key="1">
    <citation type="submission" date="2021-02" db="EMBL/GenBank/DDBJ databases">
        <authorList>
            <person name="Bekaert M."/>
        </authorList>
    </citation>
    <scope>NUCLEOTIDE SEQUENCE</scope>
    <source>
        <strain evidence="3">IoA-00</strain>
    </source>
</reference>
<feature type="compositionally biased region" description="Polar residues" evidence="1">
    <location>
        <begin position="1043"/>
        <end position="1059"/>
    </location>
</feature>
<evidence type="ECO:0000256" key="1">
    <source>
        <dbReference type="SAM" id="MobiDB-lite"/>
    </source>
</evidence>
<dbReference type="InterPro" id="IPR036236">
    <property type="entry name" value="Znf_C2H2_sf"/>
</dbReference>
<dbReference type="SUPFAM" id="SSF57667">
    <property type="entry name" value="beta-beta-alpha zinc fingers"/>
    <property type="match status" value="3"/>
</dbReference>
<proteinExistence type="predicted"/>
<dbReference type="AlphaFoldDB" id="A0A7R8CZP4"/>
<evidence type="ECO:0000259" key="2">
    <source>
        <dbReference type="PROSITE" id="PS50157"/>
    </source>
</evidence>
<feature type="domain" description="C2H2-type" evidence="2">
    <location>
        <begin position="880"/>
        <end position="908"/>
    </location>
</feature>
<feature type="region of interest" description="Disordered" evidence="1">
    <location>
        <begin position="1011"/>
        <end position="1083"/>
    </location>
</feature>
<feature type="region of interest" description="Disordered" evidence="1">
    <location>
        <begin position="551"/>
        <end position="651"/>
    </location>
</feature>
<feature type="region of interest" description="Disordered" evidence="1">
    <location>
        <begin position="1232"/>
        <end position="1260"/>
    </location>
</feature>
<protein>
    <submittedName>
        <fullName evidence="3">(salmon louse) hypothetical protein</fullName>
    </submittedName>
</protein>
<dbReference type="Gene3D" id="3.30.160.60">
    <property type="entry name" value="Classic Zinc Finger"/>
    <property type="match status" value="3"/>
</dbReference>
<name>A0A7R8CZP4_LEPSM</name>
<feature type="domain" description="C2H2-type" evidence="2">
    <location>
        <begin position="1164"/>
        <end position="1192"/>
    </location>
</feature>
<feature type="compositionally biased region" description="Polar residues" evidence="1">
    <location>
        <begin position="229"/>
        <end position="241"/>
    </location>
</feature>
<feature type="compositionally biased region" description="Polar residues" evidence="1">
    <location>
        <begin position="28"/>
        <end position="58"/>
    </location>
</feature>
<evidence type="ECO:0000313" key="4">
    <source>
        <dbReference type="Proteomes" id="UP000675881"/>
    </source>
</evidence>
<dbReference type="PANTHER" id="PTHR47222">
    <property type="entry name" value="ZINC FINGER PROTEIN 532-RELATED"/>
    <property type="match status" value="1"/>
</dbReference>
<gene>
    <name evidence="3" type="ORF">LSAA_12247</name>
</gene>
<dbReference type="PANTHER" id="PTHR47222:SF5">
    <property type="entry name" value="LOW QUALITY PROTEIN: ZINC FINGER PROTEIN 532-LIKE"/>
    <property type="match status" value="1"/>
</dbReference>
<dbReference type="EMBL" id="HG994585">
    <property type="protein sequence ID" value="CAF2977761.1"/>
    <property type="molecule type" value="Genomic_DNA"/>
</dbReference>
<feature type="compositionally biased region" description="Low complexity" evidence="1">
    <location>
        <begin position="581"/>
        <end position="622"/>
    </location>
</feature>
<dbReference type="PROSITE" id="PS00028">
    <property type="entry name" value="ZINC_FINGER_C2H2_1"/>
    <property type="match status" value="3"/>
</dbReference>
<keyword evidence="4" id="KW-1185">Reference proteome</keyword>
<feature type="compositionally biased region" description="Basic and acidic residues" evidence="1">
    <location>
        <begin position="254"/>
        <end position="263"/>
    </location>
</feature>
<feature type="region of interest" description="Disordered" evidence="1">
    <location>
        <begin position="1"/>
        <end position="140"/>
    </location>
</feature>
<sequence>MEEVDEKNGMRSPSLDAEKEKTVAPSKESASSDKGSQGQARIQEEGNSSKVVGSSPDTNLIEEGRTHKEPEAVNRNVEEVEGDRKWDDPRDPSESNSPVNVLDKDLLKNKGAAHLERPEKKVEKESVKEATGSSVENTDVPLDAESVTSKYLSNSSLNAFVNNKQNTEIISTKSLLRTTTPTVQEPMIQYDKEEENTDANSVPLESRPSETLVPRVFSKNHSELLMSVGKNTTPDTYPNDVNESPSSNTSNTNDHSESMKELHSSCVSNTLLSKNSNGRECPLINKDRDQLDSVNIDAAAALHSLENPVAIFDSPLSTNNLITPQEMPSESSSTEESAIFEVPLIMETPIVLHSSNEAKFNNELTLLEKESLDAAIEIETTQAVDALTNQCIIHEHLVNSEHQVVKTNTTSVMSRNSHDSDMEVVNETSSDDNDEDIDLHQSKKAFSFVPRAEEEMEDENRNENEEFNKLWNTINSQPSPETAIMEEVEDEFLKDLEPEVRESQSRNTVEKIIFSRYSYGKRRSTTINENNKSPKDDKGEGEDISKIAAFIHETSTNTTASKKKPRDEQSKKSPFKIKLANRVGRPPNRVGRPPNRTGKPPNRVGRPPNRVGRPPNRVGRPPKTVKVDSEAPSIKELSSAPTKSDQDLNNDEIISPEPVICTYESDWRKIMRMKDTCYDKFIDQIFYNINFPGAIPYIPRLYNNISKSCADSLSSWDVEKLQCPACPDSFLIPTSFFQHLYRKSCEIMFKCKLCDDLDSSVSSIEIDHALLRPPRGMDHMHQTNNTVLESFTCPMILPNECSLSSHSRIHQGIGPYVCPECGDEFQTLSIFKEHVLDYCLHEYRTLIYTCPLRHKEKKHFALNPSNLLEHINDHHVKLLYKCSYCSRAFTKESAIHIHLKEEHSNIPEYLTEKEDFTLLYKTLISKERRIFGKKESFENKEILREHGIKWCRLQKSSSDAVVSSPILFPLEKANNVPLSSSHGNENFCNKENCLKCTEIFDLIQKHKHDCVTGDNEGNEQIESYSDVERSNTPSQKVDRSRLRSTYISEEVSSFSNHGSEFNEEEEIDVTDEPTSAPRKRGRKPKVKPLVEVLGLNVPSSKSILHFNRLHKQAMSLGSTVLPKRMRTSLHNGSLCDYKSNDRLSFLAHIKEHSEKYDNSSNTFLQCKECGMSFASEPSWKKHLFLIHRIRHPAPSDYLTDLTHLDEDSGDRRLVIDEDRANVCQVCSRSFDSPKDLKKHSRGHGVSPLVSQNRKRSFTST</sequence>